<dbReference type="GO" id="GO:0016887">
    <property type="term" value="F:ATP hydrolysis activity"/>
    <property type="evidence" value="ECO:0007669"/>
    <property type="project" value="InterPro"/>
</dbReference>
<dbReference type="Proteomes" id="UP000197361">
    <property type="component" value="Unassembled WGS sequence"/>
</dbReference>
<dbReference type="InterPro" id="IPR027417">
    <property type="entry name" value="P-loop_NTPase"/>
</dbReference>
<keyword evidence="7" id="KW-0406">Ion transport</keyword>
<evidence type="ECO:0000256" key="2">
    <source>
        <dbReference type="ARBA" id="ARBA00022475"/>
    </source>
</evidence>
<dbReference type="SUPFAM" id="SSF52540">
    <property type="entry name" value="P-loop containing nucleoside triphosphate hydrolases"/>
    <property type="match status" value="1"/>
</dbReference>
<comment type="caution">
    <text evidence="10">The sequence shown here is derived from an EMBL/GenBank/DDBJ whole genome shotgun (WGS) entry which is preliminary data.</text>
</comment>
<dbReference type="Pfam" id="PF00005">
    <property type="entry name" value="ABC_tran"/>
    <property type="match status" value="1"/>
</dbReference>
<keyword evidence="3" id="KW-0410">Iron transport</keyword>
<dbReference type="SMART" id="SM00382">
    <property type="entry name" value="AAA"/>
    <property type="match status" value="1"/>
</dbReference>
<dbReference type="InterPro" id="IPR015853">
    <property type="entry name" value="ABC_transpr_FbpC"/>
</dbReference>
<evidence type="ECO:0000256" key="1">
    <source>
        <dbReference type="ARBA" id="ARBA00022448"/>
    </source>
</evidence>
<evidence type="ECO:0000256" key="6">
    <source>
        <dbReference type="ARBA" id="ARBA00023004"/>
    </source>
</evidence>
<evidence type="ECO:0000256" key="7">
    <source>
        <dbReference type="ARBA" id="ARBA00023065"/>
    </source>
</evidence>
<feature type="domain" description="ABC transporter" evidence="9">
    <location>
        <begin position="19"/>
        <end position="251"/>
    </location>
</feature>
<evidence type="ECO:0000313" key="11">
    <source>
        <dbReference type="Proteomes" id="UP000197361"/>
    </source>
</evidence>
<keyword evidence="6" id="KW-0408">Iron</keyword>
<dbReference type="PROSITE" id="PS50893">
    <property type="entry name" value="ABC_TRANSPORTER_2"/>
    <property type="match status" value="1"/>
</dbReference>
<protein>
    <recommendedName>
        <fullName evidence="9">ABC transporter domain-containing protein</fullName>
    </recommendedName>
</protein>
<evidence type="ECO:0000256" key="8">
    <source>
        <dbReference type="ARBA" id="ARBA00023136"/>
    </source>
</evidence>
<dbReference type="Gene3D" id="3.40.50.300">
    <property type="entry name" value="P-loop containing nucleotide triphosphate hydrolases"/>
    <property type="match status" value="1"/>
</dbReference>
<keyword evidence="1" id="KW-0813">Transport</keyword>
<dbReference type="CDD" id="cd03259">
    <property type="entry name" value="ABC_Carb_Solutes_like"/>
    <property type="match status" value="1"/>
</dbReference>
<gene>
    <name evidence="10" type="ORF">CDQ92_14645</name>
</gene>
<reference evidence="10 11" key="1">
    <citation type="journal article" date="2010" name="Int. J. Syst. Evol. Microbiol.">
        <title>Sphingopyxis bauzanensis sp. nov., a psychrophilic bacterium isolated from soil.</title>
        <authorList>
            <person name="Zhang D.C."/>
            <person name="Liu H.C."/>
            <person name="Xin Y.H."/>
            <person name="Zhou Y.G."/>
            <person name="Schinner F."/>
            <person name="Margesin R."/>
        </authorList>
    </citation>
    <scope>NUCLEOTIDE SEQUENCE [LARGE SCALE GENOMIC DNA]</scope>
    <source>
        <strain evidence="10 11">DSM 22271</strain>
    </source>
</reference>
<dbReference type="PANTHER" id="PTHR42781">
    <property type="entry name" value="SPERMIDINE/PUTRESCINE IMPORT ATP-BINDING PROTEIN POTA"/>
    <property type="match status" value="1"/>
</dbReference>
<dbReference type="GO" id="GO:0005524">
    <property type="term" value="F:ATP binding"/>
    <property type="evidence" value="ECO:0007669"/>
    <property type="project" value="UniProtKB-KW"/>
</dbReference>
<dbReference type="InterPro" id="IPR008995">
    <property type="entry name" value="Mo/tungstate-bd_C_term_dom"/>
</dbReference>
<dbReference type="GO" id="GO:0015697">
    <property type="term" value="P:quaternary ammonium group transport"/>
    <property type="evidence" value="ECO:0007669"/>
    <property type="project" value="UniProtKB-ARBA"/>
</dbReference>
<dbReference type="InterPro" id="IPR003593">
    <property type="entry name" value="AAA+_ATPase"/>
</dbReference>
<dbReference type="EMBL" id="NISK01000003">
    <property type="protein sequence ID" value="OWQ95981.1"/>
    <property type="molecule type" value="Genomic_DNA"/>
</dbReference>
<sequence length="356" mass="37134">MRPRGPATRHLIVTDDPVLELRDVVRDYPGRTAVDGASFALPSGGITCLLGPSGCGKSTLLRLIAGLEPVDAGEIRIRGHAVAVPGTTAAPEHRGVGLVFQDNALFPHLNVSANVGFGLAAMAADARRARVAALLDRFHIAHLADAWPHMLSGGEQQRVAIARALAREPSLLLLDEPFSGLDGHLRGAVRDALLADIRAAGTSVLIVTHDPEEAMMIADNLILMAAGRIVQTGRPEDCYHQPVSIAAARLLGDVAVIDAVVTNGIADTALGAVQADAIPDGAAKLAVRPDAIVRSPAGVAATVSATRFAGHLYIVEAFAADQHFTIQLPGKPPAIGEQVTLALRLDVRALVVRDGD</sequence>
<keyword evidence="8" id="KW-0472">Membrane</keyword>
<evidence type="ECO:0000256" key="4">
    <source>
        <dbReference type="ARBA" id="ARBA00022741"/>
    </source>
</evidence>
<keyword evidence="2" id="KW-1003">Cell membrane</keyword>
<name>A0A246JSI0_9SPHN</name>
<dbReference type="PROSITE" id="PS00211">
    <property type="entry name" value="ABC_TRANSPORTER_1"/>
    <property type="match status" value="1"/>
</dbReference>
<dbReference type="GO" id="GO:0016020">
    <property type="term" value="C:membrane"/>
    <property type="evidence" value="ECO:0007669"/>
    <property type="project" value="InterPro"/>
</dbReference>
<dbReference type="GO" id="GO:0015408">
    <property type="term" value="F:ABC-type ferric iron transporter activity"/>
    <property type="evidence" value="ECO:0007669"/>
    <property type="project" value="InterPro"/>
</dbReference>
<dbReference type="FunFam" id="3.40.50.300:FF:000425">
    <property type="entry name" value="Probable ABC transporter, ATP-binding subunit"/>
    <property type="match status" value="1"/>
</dbReference>
<proteinExistence type="predicted"/>
<dbReference type="InterPro" id="IPR050093">
    <property type="entry name" value="ABC_SmlMolc_Importer"/>
</dbReference>
<keyword evidence="5" id="KW-0067">ATP-binding</keyword>
<evidence type="ECO:0000256" key="3">
    <source>
        <dbReference type="ARBA" id="ARBA00022496"/>
    </source>
</evidence>
<organism evidence="10 11">
    <name type="scientific">Sphingopyxis bauzanensis</name>
    <dbReference type="NCBI Taxonomy" id="651663"/>
    <lineage>
        <taxon>Bacteria</taxon>
        <taxon>Pseudomonadati</taxon>
        <taxon>Pseudomonadota</taxon>
        <taxon>Alphaproteobacteria</taxon>
        <taxon>Sphingomonadales</taxon>
        <taxon>Sphingomonadaceae</taxon>
        <taxon>Sphingopyxis</taxon>
    </lineage>
</organism>
<keyword evidence="11" id="KW-1185">Reference proteome</keyword>
<keyword evidence="4" id="KW-0547">Nucleotide-binding</keyword>
<evidence type="ECO:0000259" key="9">
    <source>
        <dbReference type="PROSITE" id="PS50893"/>
    </source>
</evidence>
<evidence type="ECO:0000313" key="10">
    <source>
        <dbReference type="EMBL" id="OWQ95981.1"/>
    </source>
</evidence>
<dbReference type="AlphaFoldDB" id="A0A246JSI0"/>
<dbReference type="InterPro" id="IPR003439">
    <property type="entry name" value="ABC_transporter-like_ATP-bd"/>
</dbReference>
<dbReference type="PANTHER" id="PTHR42781:SF4">
    <property type="entry name" value="SPERMIDINE_PUTRESCINE IMPORT ATP-BINDING PROTEIN POTA"/>
    <property type="match status" value="1"/>
</dbReference>
<accession>A0A246JSI0</accession>
<dbReference type="InterPro" id="IPR017871">
    <property type="entry name" value="ABC_transporter-like_CS"/>
</dbReference>
<dbReference type="SUPFAM" id="SSF50331">
    <property type="entry name" value="MOP-like"/>
    <property type="match status" value="1"/>
</dbReference>
<evidence type="ECO:0000256" key="5">
    <source>
        <dbReference type="ARBA" id="ARBA00022840"/>
    </source>
</evidence>